<dbReference type="AlphaFoldDB" id="X1HWD0"/>
<keyword evidence="7" id="KW-0239">DNA-directed DNA polymerase</keyword>
<comment type="caution">
    <text evidence="10">The sequence shown here is derived from an EMBL/GenBank/DDBJ whole genome shotgun (WGS) entry which is preliminary data.</text>
</comment>
<dbReference type="Gene3D" id="3.10.150.10">
    <property type="entry name" value="DNA Polymerase III, subunit A, domain 2"/>
    <property type="match status" value="1"/>
</dbReference>
<protein>
    <recommendedName>
        <fullName evidence="9">DNA polymerase III beta sliding clamp C-terminal domain-containing protein</fullName>
    </recommendedName>
</protein>
<evidence type="ECO:0000256" key="4">
    <source>
        <dbReference type="ARBA" id="ARBA00022679"/>
    </source>
</evidence>
<dbReference type="GO" id="GO:0003677">
    <property type="term" value="F:DNA binding"/>
    <property type="evidence" value="ECO:0007669"/>
    <property type="project" value="UniProtKB-KW"/>
</dbReference>
<evidence type="ECO:0000256" key="3">
    <source>
        <dbReference type="ARBA" id="ARBA00022490"/>
    </source>
</evidence>
<keyword evidence="4" id="KW-0808">Transferase</keyword>
<keyword evidence="3" id="KW-0963">Cytoplasm</keyword>
<evidence type="ECO:0000256" key="1">
    <source>
        <dbReference type="ARBA" id="ARBA00004496"/>
    </source>
</evidence>
<dbReference type="GO" id="GO:0006271">
    <property type="term" value="P:DNA strand elongation involved in DNA replication"/>
    <property type="evidence" value="ECO:0007669"/>
    <property type="project" value="TreeGrafter"/>
</dbReference>
<keyword evidence="5" id="KW-0548">Nucleotidyltransferase</keyword>
<dbReference type="SUPFAM" id="SSF55979">
    <property type="entry name" value="DNA clamp"/>
    <property type="match status" value="1"/>
</dbReference>
<comment type="subcellular location">
    <subcellularLocation>
        <location evidence="1">Cytoplasm</location>
    </subcellularLocation>
</comment>
<evidence type="ECO:0000259" key="9">
    <source>
        <dbReference type="Pfam" id="PF02768"/>
    </source>
</evidence>
<keyword evidence="8" id="KW-0238">DNA-binding</keyword>
<proteinExistence type="inferred from homology"/>
<evidence type="ECO:0000256" key="8">
    <source>
        <dbReference type="ARBA" id="ARBA00023125"/>
    </source>
</evidence>
<feature type="non-terminal residue" evidence="10">
    <location>
        <position position="1"/>
    </location>
</feature>
<sequence length="66" mass="7204">VGEIDATVEGEESKIAFNGKYLTEVLSVLNEAQVALETTNPSSPGVLRPVGVDNYLHVIMPMFVQW</sequence>
<name>X1HWD0_9ZZZZ</name>
<evidence type="ECO:0000256" key="2">
    <source>
        <dbReference type="ARBA" id="ARBA00010752"/>
    </source>
</evidence>
<organism evidence="10">
    <name type="scientific">marine sediment metagenome</name>
    <dbReference type="NCBI Taxonomy" id="412755"/>
    <lineage>
        <taxon>unclassified sequences</taxon>
        <taxon>metagenomes</taxon>
        <taxon>ecological metagenomes</taxon>
    </lineage>
</organism>
<feature type="domain" description="DNA polymerase III beta sliding clamp C-terminal" evidence="9">
    <location>
        <begin position="3"/>
        <end position="62"/>
    </location>
</feature>
<comment type="similarity">
    <text evidence="2">Belongs to the beta sliding clamp family.</text>
</comment>
<gene>
    <name evidence="10" type="ORF">S03H2_40622</name>
</gene>
<dbReference type="InterPro" id="IPR046938">
    <property type="entry name" value="DNA_clamp_sf"/>
</dbReference>
<dbReference type="InterPro" id="IPR022635">
    <property type="entry name" value="DNA_polIII_beta_C"/>
</dbReference>
<keyword evidence="6" id="KW-0235">DNA replication</keyword>
<evidence type="ECO:0000313" key="10">
    <source>
        <dbReference type="EMBL" id="GAH58129.1"/>
    </source>
</evidence>
<dbReference type="EMBL" id="BARU01025201">
    <property type="protein sequence ID" value="GAH58129.1"/>
    <property type="molecule type" value="Genomic_DNA"/>
</dbReference>
<accession>X1HWD0</accession>
<evidence type="ECO:0000256" key="5">
    <source>
        <dbReference type="ARBA" id="ARBA00022695"/>
    </source>
</evidence>
<evidence type="ECO:0000256" key="6">
    <source>
        <dbReference type="ARBA" id="ARBA00022705"/>
    </source>
</evidence>
<dbReference type="InterPro" id="IPR001001">
    <property type="entry name" value="DNA_polIII_beta"/>
</dbReference>
<dbReference type="GO" id="GO:0005737">
    <property type="term" value="C:cytoplasm"/>
    <property type="evidence" value="ECO:0007669"/>
    <property type="project" value="UniProtKB-SubCell"/>
</dbReference>
<reference evidence="10" key="1">
    <citation type="journal article" date="2014" name="Front. Microbiol.">
        <title>High frequency of phylogenetically diverse reductive dehalogenase-homologous genes in deep subseafloor sedimentary metagenomes.</title>
        <authorList>
            <person name="Kawai M."/>
            <person name="Futagami T."/>
            <person name="Toyoda A."/>
            <person name="Takaki Y."/>
            <person name="Nishi S."/>
            <person name="Hori S."/>
            <person name="Arai W."/>
            <person name="Tsubouchi T."/>
            <person name="Morono Y."/>
            <person name="Uchiyama I."/>
            <person name="Ito T."/>
            <person name="Fujiyama A."/>
            <person name="Inagaki F."/>
            <person name="Takami H."/>
        </authorList>
    </citation>
    <scope>NUCLEOTIDE SEQUENCE</scope>
    <source>
        <strain evidence="10">Expedition CK06-06</strain>
    </source>
</reference>
<dbReference type="PANTHER" id="PTHR30478">
    <property type="entry name" value="DNA POLYMERASE III SUBUNIT BETA"/>
    <property type="match status" value="1"/>
</dbReference>
<dbReference type="GO" id="GO:0008408">
    <property type="term" value="F:3'-5' exonuclease activity"/>
    <property type="evidence" value="ECO:0007669"/>
    <property type="project" value="InterPro"/>
</dbReference>
<dbReference type="GO" id="GO:0003887">
    <property type="term" value="F:DNA-directed DNA polymerase activity"/>
    <property type="evidence" value="ECO:0007669"/>
    <property type="project" value="UniProtKB-KW"/>
</dbReference>
<dbReference type="PANTHER" id="PTHR30478:SF0">
    <property type="entry name" value="BETA SLIDING CLAMP"/>
    <property type="match status" value="1"/>
</dbReference>
<evidence type="ECO:0000256" key="7">
    <source>
        <dbReference type="ARBA" id="ARBA00022932"/>
    </source>
</evidence>
<dbReference type="Pfam" id="PF02768">
    <property type="entry name" value="DNA_pol3_beta_3"/>
    <property type="match status" value="1"/>
</dbReference>
<dbReference type="GO" id="GO:0009360">
    <property type="term" value="C:DNA polymerase III complex"/>
    <property type="evidence" value="ECO:0007669"/>
    <property type="project" value="InterPro"/>
</dbReference>